<dbReference type="AlphaFoldDB" id="A0A382SBK0"/>
<accession>A0A382SBK0</accession>
<evidence type="ECO:0008006" key="2">
    <source>
        <dbReference type="Google" id="ProtNLM"/>
    </source>
</evidence>
<dbReference type="EMBL" id="UINC01127606">
    <property type="protein sequence ID" value="SVD06835.1"/>
    <property type="molecule type" value="Genomic_DNA"/>
</dbReference>
<protein>
    <recommendedName>
        <fullName evidence="2">Cytochrome c domain-containing protein</fullName>
    </recommendedName>
</protein>
<proteinExistence type="predicted"/>
<organism evidence="1">
    <name type="scientific">marine metagenome</name>
    <dbReference type="NCBI Taxonomy" id="408172"/>
    <lineage>
        <taxon>unclassified sequences</taxon>
        <taxon>metagenomes</taxon>
        <taxon>ecological metagenomes</taxon>
    </lineage>
</organism>
<reference evidence="1" key="1">
    <citation type="submission" date="2018-05" db="EMBL/GenBank/DDBJ databases">
        <authorList>
            <person name="Lanie J.A."/>
            <person name="Ng W.-L."/>
            <person name="Kazmierczak K.M."/>
            <person name="Andrzejewski T.M."/>
            <person name="Davidsen T.M."/>
            <person name="Wayne K.J."/>
            <person name="Tettelin H."/>
            <person name="Glass J.I."/>
            <person name="Rusch D."/>
            <person name="Podicherti R."/>
            <person name="Tsui H.-C.T."/>
            <person name="Winkler M.E."/>
        </authorList>
    </citation>
    <scope>NUCLEOTIDE SEQUENCE</scope>
</reference>
<gene>
    <name evidence="1" type="ORF">METZ01_LOCUS359689</name>
</gene>
<evidence type="ECO:0000313" key="1">
    <source>
        <dbReference type="EMBL" id="SVD06835.1"/>
    </source>
</evidence>
<feature type="non-terminal residue" evidence="1">
    <location>
        <position position="1"/>
    </location>
</feature>
<sequence>ANCAHCHVEAGGGNANMELEWHRALVDTRTIDIEPVHTRFGLGPSARIISPGYPANSVMLRRIISPGPGRMPPIGAVSPDPRWIQLFSQWISAMKPADK</sequence>
<name>A0A382SBK0_9ZZZZ</name>